<evidence type="ECO:0000313" key="3">
    <source>
        <dbReference type="Proteomes" id="UP000244197"/>
    </source>
</evidence>
<dbReference type="AlphaFoldDB" id="A0A2T5EJ86"/>
<comment type="caution">
    <text evidence="2">The sequence shown here is derived from an EMBL/GenBank/DDBJ whole genome shotgun (WGS) entry which is preliminary data.</text>
</comment>
<evidence type="ECO:0000313" key="2">
    <source>
        <dbReference type="EMBL" id="PTP20217.1"/>
    </source>
</evidence>
<dbReference type="RefSeq" id="WP_108188382.1">
    <property type="nucleotide sequence ID" value="NZ_PIFK01000086.1"/>
</dbReference>
<feature type="region of interest" description="Disordered" evidence="1">
    <location>
        <begin position="1"/>
        <end position="48"/>
    </location>
</feature>
<evidence type="ECO:0000256" key="1">
    <source>
        <dbReference type="SAM" id="MobiDB-lite"/>
    </source>
</evidence>
<feature type="compositionally biased region" description="Polar residues" evidence="1">
    <location>
        <begin position="1"/>
        <end position="16"/>
    </location>
</feature>
<dbReference type="EMBL" id="PIFK01000086">
    <property type="protein sequence ID" value="PTP20217.1"/>
    <property type="molecule type" value="Genomic_DNA"/>
</dbReference>
<gene>
    <name evidence="2" type="ORF">CWO07_24205</name>
</gene>
<reference evidence="2 3" key="1">
    <citation type="submission" date="2017-11" db="EMBL/GenBank/DDBJ databases">
        <title>Population delineation of vibrios coincides with oyster pathogenicity.</title>
        <authorList>
            <person name="Bruto M."/>
            <person name="Labreuche Y."/>
            <person name="James A."/>
            <person name="Piel D."/>
            <person name="Chenivesse S."/>
            <person name="Petton B."/>
            <person name="Polz M.F."/>
            <person name="Le Roux F."/>
        </authorList>
    </citation>
    <scope>NUCLEOTIDE SEQUENCE [LARGE SCALE GENOMIC DNA]</scope>
    <source>
        <strain evidence="2 3">FF_144</strain>
    </source>
</reference>
<name>A0A2T5EJ86_VIBSP</name>
<proteinExistence type="predicted"/>
<protein>
    <submittedName>
        <fullName evidence="2">Uncharacterized protein</fullName>
    </submittedName>
</protein>
<dbReference type="Proteomes" id="UP000244197">
    <property type="component" value="Unassembled WGS sequence"/>
</dbReference>
<organism evidence="2 3">
    <name type="scientific">Vibrio splendidus</name>
    <dbReference type="NCBI Taxonomy" id="29497"/>
    <lineage>
        <taxon>Bacteria</taxon>
        <taxon>Pseudomonadati</taxon>
        <taxon>Pseudomonadota</taxon>
        <taxon>Gammaproteobacteria</taxon>
        <taxon>Vibrionales</taxon>
        <taxon>Vibrionaceae</taxon>
        <taxon>Vibrio</taxon>
    </lineage>
</organism>
<accession>A0A2T5EJ86</accession>
<sequence length="202" mass="21047">MGSSSSPKPQDPNFSGNMGKWLDGAMQDLEGWNPTTPDRPSSDGLIGSIGQAQDQIGQAQDWYAGIMDTTIDPNVVSGIVDANQQMLGQSFAGIDTAATGGGNMGSSRAGLAQGSAAANQSQQLNQDLMTYQQQVVDNAFRGAEGATGLIGADTQFEQYLREIAQGDAKADWIGDTVGGLPNVIKGRIYSWLESGSVQGAIT</sequence>